<dbReference type="InterPro" id="IPR038636">
    <property type="entry name" value="Wzi_sf"/>
</dbReference>
<comment type="caution">
    <text evidence="2">The sequence shown here is derived from an EMBL/GenBank/DDBJ whole genome shotgun (WGS) entry which is preliminary data.</text>
</comment>
<accession>A0ABW5J8V1</accession>
<feature type="signal peptide" evidence="1">
    <location>
        <begin position="1"/>
        <end position="18"/>
    </location>
</feature>
<feature type="chain" id="PRO_5046165831" evidence="1">
    <location>
        <begin position="19"/>
        <end position="491"/>
    </location>
</feature>
<sequence length="491" mass="55889">MKSFTILFIFLITNAAFGQEKQPPNNKFNYQFELGGYFSLTNKLPFWQASNQFGSIPKGTPSFFSRQIIKSKKDTLKKFFKLDYGAELVAILGKQAQLIVPEGYVNAKVGVFNIYAGRKREIFGLVDTTLSSGSISWSGNALPIPQVQVSIPQYTKLFFKWLSFKGSFSHGWFGEQKYAKGYYLHQKTLFFRLGTPTAKVKLFGGIVHNVQWGGTPKVTLPEGDDRLFNGKFPEDWFVYGNVVFPFKKLWGNIPKYKDYNNFELGNRFGNHLGSLDAGAEININKSKLLVYKQFVFDDGQLFGLTNTDDGLYGISLTPYKSAFKKVVFEYLYTKNQGHYVSAFGRLLGLPDRHPNEANFLFNHQQYLDGWSYNRNTIGTPFLTPEENLRSEKQVDNGYIFVNNNRVWAFYLGLMNQIGTISFTNRVSYSKNFGSYDVVGKPITPVNQISYSVNTVIPLSRLKADLNVNIAVDHGDLIRDNFGSYISIIKKW</sequence>
<gene>
    <name evidence="2" type="ORF">ACFSR2_10120</name>
</gene>
<proteinExistence type="predicted"/>
<organism evidence="2 3">
    <name type="scientific">Emticicia soli</name>
    <dbReference type="NCBI Taxonomy" id="2027878"/>
    <lineage>
        <taxon>Bacteria</taxon>
        <taxon>Pseudomonadati</taxon>
        <taxon>Bacteroidota</taxon>
        <taxon>Cytophagia</taxon>
        <taxon>Cytophagales</taxon>
        <taxon>Leadbetterellaceae</taxon>
        <taxon>Emticicia</taxon>
    </lineage>
</organism>
<dbReference type="Proteomes" id="UP001597510">
    <property type="component" value="Unassembled WGS sequence"/>
</dbReference>
<dbReference type="Gene3D" id="2.40.160.130">
    <property type="entry name" value="Capsule assembly protein Wzi"/>
    <property type="match status" value="1"/>
</dbReference>
<name>A0ABW5J8V1_9BACT</name>
<reference evidence="3" key="1">
    <citation type="journal article" date="2019" name="Int. J. Syst. Evol. Microbiol.">
        <title>The Global Catalogue of Microorganisms (GCM) 10K type strain sequencing project: providing services to taxonomists for standard genome sequencing and annotation.</title>
        <authorList>
            <consortium name="The Broad Institute Genomics Platform"/>
            <consortium name="The Broad Institute Genome Sequencing Center for Infectious Disease"/>
            <person name="Wu L."/>
            <person name="Ma J."/>
        </authorList>
    </citation>
    <scope>NUCLEOTIDE SEQUENCE [LARGE SCALE GENOMIC DNA]</scope>
    <source>
        <strain evidence="3">KCTC 52344</strain>
    </source>
</reference>
<evidence type="ECO:0000313" key="2">
    <source>
        <dbReference type="EMBL" id="MFD2521241.1"/>
    </source>
</evidence>
<evidence type="ECO:0000313" key="3">
    <source>
        <dbReference type="Proteomes" id="UP001597510"/>
    </source>
</evidence>
<keyword evidence="1" id="KW-0732">Signal</keyword>
<dbReference type="RefSeq" id="WP_340237214.1">
    <property type="nucleotide sequence ID" value="NZ_JBBEWC010000007.1"/>
</dbReference>
<evidence type="ECO:0000256" key="1">
    <source>
        <dbReference type="SAM" id="SignalP"/>
    </source>
</evidence>
<keyword evidence="3" id="KW-1185">Reference proteome</keyword>
<protein>
    <submittedName>
        <fullName evidence="2">Capsule assembly Wzi family protein</fullName>
    </submittedName>
</protein>
<dbReference type="EMBL" id="JBHULC010000009">
    <property type="protein sequence ID" value="MFD2521241.1"/>
    <property type="molecule type" value="Genomic_DNA"/>
</dbReference>